<evidence type="ECO:0000256" key="2">
    <source>
        <dbReference type="ARBA" id="ARBA00022723"/>
    </source>
</evidence>
<feature type="domain" description="CCHC-type" evidence="9">
    <location>
        <begin position="322"/>
        <end position="336"/>
    </location>
</feature>
<gene>
    <name evidence="10" type="ORF">EMPS_08815</name>
</gene>
<evidence type="ECO:0000256" key="3">
    <source>
        <dbReference type="ARBA" id="ARBA00022737"/>
    </source>
</evidence>
<evidence type="ECO:0000256" key="1">
    <source>
        <dbReference type="ARBA" id="ARBA00004123"/>
    </source>
</evidence>
<dbReference type="Pfam" id="PF00098">
    <property type="entry name" value="zf-CCHC"/>
    <property type="match status" value="3"/>
</dbReference>
<reference evidence="10" key="1">
    <citation type="submission" date="2021-11" db="EMBL/GenBank/DDBJ databases">
        <authorList>
            <person name="Herlambang A."/>
            <person name="Guo Y."/>
            <person name="Takashima Y."/>
            <person name="Nishizawa T."/>
        </authorList>
    </citation>
    <scope>NUCLEOTIDE SEQUENCE</scope>
    <source>
        <strain evidence="10">E1425</strain>
    </source>
</reference>
<feature type="compositionally biased region" description="Acidic residues" evidence="8">
    <location>
        <begin position="126"/>
        <end position="137"/>
    </location>
</feature>
<feature type="region of interest" description="Disordered" evidence="8">
    <location>
        <begin position="1"/>
        <end position="33"/>
    </location>
</feature>
<feature type="domain" description="CCHC-type" evidence="9">
    <location>
        <begin position="357"/>
        <end position="370"/>
    </location>
</feature>
<dbReference type="GO" id="GO:0071038">
    <property type="term" value="P:TRAMP-dependent tRNA surveillance pathway"/>
    <property type="evidence" value="ECO:0007669"/>
    <property type="project" value="TreeGrafter"/>
</dbReference>
<dbReference type="GO" id="GO:0003723">
    <property type="term" value="F:RNA binding"/>
    <property type="evidence" value="ECO:0007669"/>
    <property type="project" value="TreeGrafter"/>
</dbReference>
<feature type="domain" description="CCHC-type" evidence="9">
    <location>
        <begin position="258"/>
        <end position="273"/>
    </location>
</feature>
<dbReference type="PROSITE" id="PS50158">
    <property type="entry name" value="ZF_CCHC"/>
    <property type="match status" value="4"/>
</dbReference>
<name>A0A9P3HH27_9FUNG</name>
<dbReference type="Proteomes" id="UP000827284">
    <property type="component" value="Unassembled WGS sequence"/>
</dbReference>
<sequence>MDYDDDYDRYQQEEDELYKDPSEDSNEDEVDSELEDTLLGHIHYSSNVYKKIGSNTKTSAPESTNVSSAVSTPKNGHLALSGADDYFKAVNQGTELDDHMDQGIASSSSNPVTASQSITKRKRGDDEEEGMDDEDEESRYSVEKKDGSSKKASSWNDQVAAPRTAGPEDSDSDMSISSVSEERDSGVGDEEDEVTSVGDSEMENSDQALDEHVLDLGTSTENVDGTDNNYDLDTELGHLDNEDFKGRNRYYMEKEAGRKCHKCGEVGHIGRECTVTVCYICGAKDDHVARDCPNSICYNCNKKGHISEKCPMPRGYGQYTDCRKCGSRAHATEDCPTVWRSYIMKSNAPLQPVVAYCYNCAALGHFGDDCNMLRPTYARAGSAFNIAAVGGQSGNTRDAPGISLSSSRHRPTSSSIRDRYSTDRDRDRDRDHYRDRDRDHYRDRDGRRDHRDRDRRGHDTRERERDRHRDRDRDRNSSRNSRSDRESRYKDRDAEGSSRDYSRREDRKYEDDLLTSRDSQSSKRAENRSSKSSNQRAEGSGSRDSPVRIGSASPPPISFLRAAATASSSSNSTPGPSTSSPSQQKLHPSLPDPPKKSSTRPSFADRNAFPRGNPDSAPASSAPSPAKESAGNKPMYSGGYSQKR</sequence>
<dbReference type="GO" id="GO:0071037">
    <property type="term" value="P:nuclear polyadenylation-dependent snRNA catabolic process"/>
    <property type="evidence" value="ECO:0007669"/>
    <property type="project" value="TreeGrafter"/>
</dbReference>
<dbReference type="SUPFAM" id="SSF57756">
    <property type="entry name" value="Retrovirus zinc finger-like domains"/>
    <property type="match status" value="2"/>
</dbReference>
<keyword evidence="6" id="KW-0539">Nucleus</keyword>
<dbReference type="OrthoDB" id="7608935at2759"/>
<feature type="compositionally biased region" description="Acidic residues" evidence="8">
    <location>
        <begin position="23"/>
        <end position="33"/>
    </location>
</feature>
<dbReference type="Gene3D" id="4.10.60.10">
    <property type="entry name" value="Zinc finger, CCHC-type"/>
    <property type="match status" value="2"/>
</dbReference>
<keyword evidence="11" id="KW-1185">Reference proteome</keyword>
<evidence type="ECO:0000313" key="10">
    <source>
        <dbReference type="EMBL" id="GJJ76456.1"/>
    </source>
</evidence>
<dbReference type="GO" id="GO:0071036">
    <property type="term" value="P:nuclear polyadenylation-dependent snoRNA catabolic process"/>
    <property type="evidence" value="ECO:0007669"/>
    <property type="project" value="TreeGrafter"/>
</dbReference>
<dbReference type="PANTHER" id="PTHR46543">
    <property type="entry name" value="ZINC FINGER CCHC DOMAIN-CONTAINING PROTEIN 7"/>
    <property type="match status" value="1"/>
</dbReference>
<dbReference type="AlphaFoldDB" id="A0A9P3HH27"/>
<accession>A0A9P3HH27</accession>
<feature type="region of interest" description="Disordered" evidence="8">
    <location>
        <begin position="53"/>
        <end position="80"/>
    </location>
</feature>
<evidence type="ECO:0000256" key="7">
    <source>
        <dbReference type="PROSITE-ProRule" id="PRU00047"/>
    </source>
</evidence>
<protein>
    <submittedName>
        <fullName evidence="10">Protein AIR1/2</fullName>
    </submittedName>
</protein>
<feature type="domain" description="CCHC-type" evidence="9">
    <location>
        <begin position="297"/>
        <end position="311"/>
    </location>
</feature>
<keyword evidence="4 7" id="KW-0863">Zinc-finger</keyword>
<dbReference type="InterPro" id="IPR001878">
    <property type="entry name" value="Znf_CCHC"/>
</dbReference>
<dbReference type="GO" id="GO:0008270">
    <property type="term" value="F:zinc ion binding"/>
    <property type="evidence" value="ECO:0007669"/>
    <property type="project" value="UniProtKB-KW"/>
</dbReference>
<feature type="compositionally biased region" description="Acidic residues" evidence="8">
    <location>
        <begin position="187"/>
        <end position="204"/>
    </location>
</feature>
<proteinExistence type="predicted"/>
<dbReference type="SMART" id="SM00343">
    <property type="entry name" value="ZnF_C2HC"/>
    <property type="match status" value="5"/>
</dbReference>
<feature type="region of interest" description="Disordered" evidence="8">
    <location>
        <begin position="93"/>
        <end position="204"/>
    </location>
</feature>
<comment type="subcellular location">
    <subcellularLocation>
        <location evidence="1">Nucleus</location>
    </subcellularLocation>
</comment>
<organism evidence="10 11">
    <name type="scientific">Entomortierella parvispora</name>
    <dbReference type="NCBI Taxonomy" id="205924"/>
    <lineage>
        <taxon>Eukaryota</taxon>
        <taxon>Fungi</taxon>
        <taxon>Fungi incertae sedis</taxon>
        <taxon>Mucoromycota</taxon>
        <taxon>Mortierellomycotina</taxon>
        <taxon>Mortierellomycetes</taxon>
        <taxon>Mortierellales</taxon>
        <taxon>Mortierellaceae</taxon>
        <taxon>Entomortierella</taxon>
    </lineage>
</organism>
<keyword evidence="2" id="KW-0479">Metal-binding</keyword>
<dbReference type="InterPro" id="IPR036875">
    <property type="entry name" value="Znf_CCHC_sf"/>
</dbReference>
<evidence type="ECO:0000259" key="9">
    <source>
        <dbReference type="PROSITE" id="PS50158"/>
    </source>
</evidence>
<evidence type="ECO:0000313" key="11">
    <source>
        <dbReference type="Proteomes" id="UP000827284"/>
    </source>
</evidence>
<dbReference type="EMBL" id="BQFW01000012">
    <property type="protein sequence ID" value="GJJ76456.1"/>
    <property type="molecule type" value="Genomic_DNA"/>
</dbReference>
<dbReference type="InterPro" id="IPR051644">
    <property type="entry name" value="TRAMP_AT-DNA-binding"/>
</dbReference>
<keyword evidence="3" id="KW-0677">Repeat</keyword>
<dbReference type="GO" id="GO:0031499">
    <property type="term" value="C:TRAMP complex"/>
    <property type="evidence" value="ECO:0007669"/>
    <property type="project" value="TreeGrafter"/>
</dbReference>
<feature type="region of interest" description="Disordered" evidence="8">
    <location>
        <begin position="389"/>
        <end position="644"/>
    </location>
</feature>
<keyword evidence="5" id="KW-0862">Zinc</keyword>
<reference evidence="10" key="2">
    <citation type="journal article" date="2022" name="Microbiol. Resour. Announc.">
        <title>Whole-Genome Sequence of Entomortierella parvispora E1425, a Mucoromycotan Fungus Associated with Burkholderiaceae-Related Endosymbiotic Bacteria.</title>
        <authorList>
            <person name="Herlambang A."/>
            <person name="Guo Y."/>
            <person name="Takashima Y."/>
            <person name="Narisawa K."/>
            <person name="Ohta H."/>
            <person name="Nishizawa T."/>
        </authorList>
    </citation>
    <scope>NUCLEOTIDE SEQUENCE</scope>
    <source>
        <strain evidence="10">E1425</strain>
    </source>
</reference>
<feature type="compositionally biased region" description="Polar residues" evidence="8">
    <location>
        <begin position="53"/>
        <end position="74"/>
    </location>
</feature>
<dbReference type="GO" id="GO:0071039">
    <property type="term" value="P:nuclear polyadenylation-dependent CUT catabolic process"/>
    <property type="evidence" value="ECO:0007669"/>
    <property type="project" value="TreeGrafter"/>
</dbReference>
<feature type="compositionally biased region" description="Low complexity" evidence="8">
    <location>
        <begin position="562"/>
        <end position="582"/>
    </location>
</feature>
<dbReference type="GO" id="GO:0071031">
    <property type="term" value="P:nuclear mRNA surveillance of mRNA 3'-end processing"/>
    <property type="evidence" value="ECO:0007669"/>
    <property type="project" value="TreeGrafter"/>
</dbReference>
<feature type="compositionally biased region" description="Basic and acidic residues" evidence="8">
    <location>
        <begin position="138"/>
        <end position="149"/>
    </location>
</feature>
<dbReference type="PANTHER" id="PTHR46543:SF1">
    <property type="entry name" value="ZINC FINGER CCHC DOMAIN-CONTAINING PROTEIN 7"/>
    <property type="match status" value="1"/>
</dbReference>
<evidence type="ECO:0000256" key="8">
    <source>
        <dbReference type="SAM" id="MobiDB-lite"/>
    </source>
</evidence>
<feature type="compositionally biased region" description="Basic and acidic residues" evidence="8">
    <location>
        <begin position="8"/>
        <end position="22"/>
    </location>
</feature>
<feature type="compositionally biased region" description="Polar residues" evidence="8">
    <location>
        <begin position="104"/>
        <end position="118"/>
    </location>
</feature>
<feature type="compositionally biased region" description="Basic and acidic residues" evidence="8">
    <location>
        <begin position="416"/>
        <end position="529"/>
    </location>
</feature>
<dbReference type="GO" id="GO:0071035">
    <property type="term" value="P:nuclear polyadenylation-dependent rRNA catabolic process"/>
    <property type="evidence" value="ECO:0007669"/>
    <property type="project" value="TreeGrafter"/>
</dbReference>
<evidence type="ECO:0000256" key="4">
    <source>
        <dbReference type="ARBA" id="ARBA00022771"/>
    </source>
</evidence>
<evidence type="ECO:0000256" key="5">
    <source>
        <dbReference type="ARBA" id="ARBA00022833"/>
    </source>
</evidence>
<feature type="compositionally biased region" description="Low complexity" evidence="8">
    <location>
        <begin position="614"/>
        <end position="626"/>
    </location>
</feature>
<evidence type="ECO:0000256" key="6">
    <source>
        <dbReference type="ARBA" id="ARBA00023242"/>
    </source>
</evidence>
<comment type="caution">
    <text evidence="10">The sequence shown here is derived from an EMBL/GenBank/DDBJ whole genome shotgun (WGS) entry which is preliminary data.</text>
</comment>